<name>A0A6I4HZ11_9SPHI</name>
<dbReference type="InterPro" id="IPR036249">
    <property type="entry name" value="Thioredoxin-like_sf"/>
</dbReference>
<dbReference type="GO" id="GO:0016491">
    <property type="term" value="F:oxidoreductase activity"/>
    <property type="evidence" value="ECO:0007669"/>
    <property type="project" value="InterPro"/>
</dbReference>
<gene>
    <name evidence="2" type="ORF">GO620_010355</name>
</gene>
<dbReference type="AlphaFoldDB" id="A0A6I4HZ11"/>
<dbReference type="InterPro" id="IPR050553">
    <property type="entry name" value="Thioredoxin_ResA/DsbE_sf"/>
</dbReference>
<dbReference type="PROSITE" id="PS51352">
    <property type="entry name" value="THIOREDOXIN_2"/>
    <property type="match status" value="1"/>
</dbReference>
<proteinExistence type="predicted"/>
<dbReference type="InterPro" id="IPR013766">
    <property type="entry name" value="Thioredoxin_domain"/>
</dbReference>
<keyword evidence="1" id="KW-0676">Redox-active center</keyword>
<dbReference type="PROSITE" id="PS00194">
    <property type="entry name" value="THIOREDOXIN_1"/>
    <property type="match status" value="1"/>
</dbReference>
<dbReference type="CDD" id="cd02966">
    <property type="entry name" value="TlpA_like_family"/>
    <property type="match status" value="1"/>
</dbReference>
<dbReference type="Gene3D" id="3.40.30.10">
    <property type="entry name" value="Glutaredoxin"/>
    <property type="match status" value="1"/>
</dbReference>
<evidence type="ECO:0000313" key="3">
    <source>
        <dbReference type="Proteomes" id="UP000429232"/>
    </source>
</evidence>
<dbReference type="Proteomes" id="UP000429232">
    <property type="component" value="Chromosome"/>
</dbReference>
<sequence length="247" mass="27665">MKPYRILLTLFIACVIASNSNAQTKKINSRLTEESLVKDSAGNVYPYAVWSKLWWHGDCSFRVENSQDENSAFIMHFNSKQEREKVISSWPKPGESEQFKPGTTFANFKDKAIDGYKADTKALLGKIVVLNFWFIGCPPCREEIPDLNDLAMRYSNNIDVVFLSICLDEGYDIKNYTKQHPLAFHIIDKGQFLAAKFRVNLFPTNVVINREGKVAYSSNGGSAANPVWMQKTIDAALASPAPAAVGQ</sequence>
<dbReference type="GO" id="GO:0016209">
    <property type="term" value="F:antioxidant activity"/>
    <property type="evidence" value="ECO:0007669"/>
    <property type="project" value="InterPro"/>
</dbReference>
<dbReference type="RefSeq" id="WP_157525215.1">
    <property type="nucleotide sequence ID" value="NZ_CP066775.1"/>
</dbReference>
<protein>
    <submittedName>
        <fullName evidence="2">TlpA family protein disulfide reductase</fullName>
    </submittedName>
</protein>
<dbReference type="Pfam" id="PF00578">
    <property type="entry name" value="AhpC-TSA"/>
    <property type="match status" value="1"/>
</dbReference>
<dbReference type="InterPro" id="IPR017937">
    <property type="entry name" value="Thioredoxin_CS"/>
</dbReference>
<reference evidence="2 3" key="1">
    <citation type="submission" date="2020-12" db="EMBL/GenBank/DDBJ databases">
        <title>HMF7856_wgs.fasta genome submission.</title>
        <authorList>
            <person name="Kang H."/>
            <person name="Kim H."/>
            <person name="Joh K."/>
        </authorList>
    </citation>
    <scope>NUCLEOTIDE SEQUENCE [LARGE SCALE GENOMIC DNA]</scope>
    <source>
        <strain evidence="2 3">HMF7856</strain>
    </source>
</reference>
<dbReference type="EMBL" id="CP066775">
    <property type="protein sequence ID" value="QQL48584.1"/>
    <property type="molecule type" value="Genomic_DNA"/>
</dbReference>
<dbReference type="InterPro" id="IPR000866">
    <property type="entry name" value="AhpC/TSA"/>
</dbReference>
<keyword evidence="3" id="KW-1185">Reference proteome</keyword>
<dbReference type="SUPFAM" id="SSF52833">
    <property type="entry name" value="Thioredoxin-like"/>
    <property type="match status" value="1"/>
</dbReference>
<evidence type="ECO:0000256" key="1">
    <source>
        <dbReference type="ARBA" id="ARBA00023284"/>
    </source>
</evidence>
<dbReference type="PANTHER" id="PTHR42852">
    <property type="entry name" value="THIOL:DISULFIDE INTERCHANGE PROTEIN DSBE"/>
    <property type="match status" value="1"/>
</dbReference>
<organism evidence="2 3">
    <name type="scientific">Mucilaginibacter ginkgonis</name>
    <dbReference type="NCBI Taxonomy" id="2682091"/>
    <lineage>
        <taxon>Bacteria</taxon>
        <taxon>Pseudomonadati</taxon>
        <taxon>Bacteroidota</taxon>
        <taxon>Sphingobacteriia</taxon>
        <taxon>Sphingobacteriales</taxon>
        <taxon>Sphingobacteriaceae</taxon>
        <taxon>Mucilaginibacter</taxon>
    </lineage>
</organism>
<accession>A0A6I4HZ11</accession>
<dbReference type="PANTHER" id="PTHR42852:SF17">
    <property type="entry name" value="THIOREDOXIN-LIKE PROTEIN HI_1115"/>
    <property type="match status" value="1"/>
</dbReference>
<evidence type="ECO:0000313" key="2">
    <source>
        <dbReference type="EMBL" id="QQL48584.1"/>
    </source>
</evidence>
<dbReference type="KEGG" id="mgik:GO620_010355"/>